<evidence type="ECO:0008006" key="11">
    <source>
        <dbReference type="Google" id="ProtNLM"/>
    </source>
</evidence>
<dbReference type="PANTHER" id="PTHR10783:SF103">
    <property type="entry name" value="SOLUTE CARRIER FAMILY 53 MEMBER 1"/>
    <property type="match status" value="1"/>
</dbReference>
<feature type="domain" description="EXS" evidence="7">
    <location>
        <begin position="318"/>
        <end position="521"/>
    </location>
</feature>
<reference evidence="9 10" key="1">
    <citation type="submission" date="2013-02" db="EMBL/GenBank/DDBJ databases">
        <title>The Genome Annotation of Plasmodium falciparum Vietnam Oak-Knoll (FVO).</title>
        <authorList>
            <consortium name="The Broad Institute Genome Sequencing Platform"/>
            <consortium name="The Broad Institute Genome Sequencing Center for Infectious Disease"/>
            <person name="Neafsey D."/>
            <person name="Hoffman S."/>
            <person name="Volkman S."/>
            <person name="Rosenthal P."/>
            <person name="Walker B."/>
            <person name="Young S.K."/>
            <person name="Zeng Q."/>
            <person name="Gargeya S."/>
            <person name="Fitzgerald M."/>
            <person name="Haas B."/>
            <person name="Abouelleil A."/>
            <person name="Allen A.W."/>
            <person name="Alvarado L."/>
            <person name="Arachchi H.M."/>
            <person name="Berlin A.M."/>
            <person name="Chapman S.B."/>
            <person name="Gainer-Dewar J."/>
            <person name="Goldberg J."/>
            <person name="Griggs A."/>
            <person name="Gujja S."/>
            <person name="Hansen M."/>
            <person name="Howarth C."/>
            <person name="Imamovic A."/>
            <person name="Ireland A."/>
            <person name="Larimer J."/>
            <person name="McCowan C."/>
            <person name="Murphy C."/>
            <person name="Pearson M."/>
            <person name="Poon T.W."/>
            <person name="Priest M."/>
            <person name="Roberts A."/>
            <person name="Saif S."/>
            <person name="Shea T."/>
            <person name="Sisk P."/>
            <person name="Sykes S."/>
            <person name="Wortman J."/>
            <person name="Nusbaum C."/>
            <person name="Birren B."/>
        </authorList>
    </citation>
    <scope>NUCLEOTIDE SEQUENCE [LARGE SCALE GENOMIC DNA]</scope>
    <source>
        <strain evidence="10">Vietnam Oak-Knoll (FVO)</strain>
    </source>
</reference>
<evidence type="ECO:0000259" key="7">
    <source>
        <dbReference type="PROSITE" id="PS51380"/>
    </source>
</evidence>
<organism evidence="9 10">
    <name type="scientific">Plasmodium falciparum Vietnam Oak-Knoll</name>
    <name type="common">FVO</name>
    <dbReference type="NCBI Taxonomy" id="1036723"/>
    <lineage>
        <taxon>Eukaryota</taxon>
        <taxon>Sar</taxon>
        <taxon>Alveolata</taxon>
        <taxon>Apicomplexa</taxon>
        <taxon>Aconoidasida</taxon>
        <taxon>Haemosporida</taxon>
        <taxon>Plasmodiidae</taxon>
        <taxon>Plasmodium</taxon>
        <taxon>Plasmodium (Laverania)</taxon>
    </lineage>
</organism>
<dbReference type="Proteomes" id="UP000030690">
    <property type="component" value="Unassembled WGS sequence"/>
</dbReference>
<protein>
    <recommendedName>
        <fullName evidence="11">SPX domain-containing protein</fullName>
    </recommendedName>
</protein>
<evidence type="ECO:0000256" key="4">
    <source>
        <dbReference type="ARBA" id="ARBA00022989"/>
    </source>
</evidence>
<feature type="transmembrane region" description="Helical" evidence="6">
    <location>
        <begin position="279"/>
        <end position="305"/>
    </location>
</feature>
<feature type="transmembrane region" description="Helical" evidence="6">
    <location>
        <begin position="352"/>
        <end position="374"/>
    </location>
</feature>
<dbReference type="PROSITE" id="PS51382">
    <property type="entry name" value="SPX"/>
    <property type="match status" value="1"/>
</dbReference>
<accession>A0A024VBJ5</accession>
<dbReference type="GO" id="GO:0005886">
    <property type="term" value="C:plasma membrane"/>
    <property type="evidence" value="ECO:0007669"/>
    <property type="project" value="TreeGrafter"/>
</dbReference>
<gene>
    <name evidence="9" type="ORF">PFFVO_01314</name>
</gene>
<dbReference type="InterPro" id="IPR004342">
    <property type="entry name" value="EXS_C"/>
</dbReference>
<dbReference type="Pfam" id="PF03124">
    <property type="entry name" value="EXS"/>
    <property type="match status" value="1"/>
</dbReference>
<dbReference type="EMBL" id="KI925057">
    <property type="protein sequence ID" value="ETW19839.1"/>
    <property type="molecule type" value="Genomic_DNA"/>
</dbReference>
<feature type="transmembrane region" description="Helical" evidence="6">
    <location>
        <begin position="238"/>
        <end position="259"/>
    </location>
</feature>
<evidence type="ECO:0000256" key="6">
    <source>
        <dbReference type="SAM" id="Phobius"/>
    </source>
</evidence>
<evidence type="ECO:0000256" key="1">
    <source>
        <dbReference type="ARBA" id="ARBA00004141"/>
    </source>
</evidence>
<evidence type="ECO:0000259" key="8">
    <source>
        <dbReference type="PROSITE" id="PS51382"/>
    </source>
</evidence>
<evidence type="ECO:0000256" key="3">
    <source>
        <dbReference type="ARBA" id="ARBA00022692"/>
    </source>
</evidence>
<reference evidence="9 10" key="2">
    <citation type="submission" date="2013-02" db="EMBL/GenBank/DDBJ databases">
        <title>The Genome Sequence of Plasmodium falciparum Vietnam Oak-Knoll (FVO).</title>
        <authorList>
            <consortium name="The Broad Institute Genome Sequencing Platform"/>
            <consortium name="The Broad Institute Genome Sequencing Center for Infectious Disease"/>
            <person name="Neafsey D."/>
            <person name="Cheeseman I."/>
            <person name="Volkman S."/>
            <person name="Adams J."/>
            <person name="Walker B."/>
            <person name="Young S.K."/>
            <person name="Zeng Q."/>
            <person name="Gargeya S."/>
            <person name="Fitzgerald M."/>
            <person name="Haas B."/>
            <person name="Abouelleil A."/>
            <person name="Alvarado L."/>
            <person name="Arachchi H.M."/>
            <person name="Berlin A.M."/>
            <person name="Chapman S.B."/>
            <person name="Dewar J."/>
            <person name="Goldberg J."/>
            <person name="Griggs A."/>
            <person name="Gujja S."/>
            <person name="Hansen M."/>
            <person name="Howarth C."/>
            <person name="Imamovic A."/>
            <person name="Larimer J."/>
            <person name="McCowan C."/>
            <person name="Murphy C."/>
            <person name="Neiman D."/>
            <person name="Pearson M."/>
            <person name="Priest M."/>
            <person name="Roberts A."/>
            <person name="Saif S."/>
            <person name="Shea T."/>
            <person name="Sisk P."/>
            <person name="Sykes S."/>
            <person name="Wortman J."/>
            <person name="Nusbaum C."/>
            <person name="Birren B."/>
        </authorList>
    </citation>
    <scope>NUCLEOTIDE SEQUENCE [LARGE SCALE GENOMIC DNA]</scope>
    <source>
        <strain evidence="10">Vietnam Oak-Knoll (FVO)</strain>
    </source>
</reference>
<dbReference type="PANTHER" id="PTHR10783">
    <property type="entry name" value="XENOTROPIC AND POLYTROPIC RETROVIRUS RECEPTOR 1-RELATED"/>
    <property type="match status" value="1"/>
</dbReference>
<feature type="transmembrane region" description="Helical" evidence="6">
    <location>
        <begin position="317"/>
        <end position="340"/>
    </location>
</feature>
<dbReference type="GO" id="GO:0006817">
    <property type="term" value="P:phosphate ion transport"/>
    <property type="evidence" value="ECO:0007669"/>
    <property type="project" value="TreeGrafter"/>
</dbReference>
<keyword evidence="4 6" id="KW-1133">Transmembrane helix</keyword>
<name>A0A024VBJ5_PLAFA</name>
<dbReference type="OrthoDB" id="9970435at2759"/>
<dbReference type="PROSITE" id="PS51380">
    <property type="entry name" value="EXS"/>
    <property type="match status" value="1"/>
</dbReference>
<evidence type="ECO:0000256" key="2">
    <source>
        <dbReference type="ARBA" id="ARBA00009665"/>
    </source>
</evidence>
<feature type="transmembrane region" description="Helical" evidence="6">
    <location>
        <begin position="470"/>
        <end position="486"/>
    </location>
</feature>
<evidence type="ECO:0000313" key="9">
    <source>
        <dbReference type="EMBL" id="ETW19839.1"/>
    </source>
</evidence>
<keyword evidence="3 6" id="KW-0812">Transmembrane</keyword>
<feature type="domain" description="SPX" evidence="8">
    <location>
        <begin position="1"/>
        <end position="179"/>
    </location>
</feature>
<dbReference type="GO" id="GO:0000822">
    <property type="term" value="F:inositol hexakisphosphate binding"/>
    <property type="evidence" value="ECO:0007669"/>
    <property type="project" value="TreeGrafter"/>
</dbReference>
<dbReference type="AlphaFoldDB" id="A0A024VBJ5"/>
<sequence length="521" mass="62760">MKFAEKLKHMKVKSWENKYIDYKFLKKIIKRKCNPDISNLYERIDKNNQDVKEVCFLINSEYKHSNTKEKKKKSDIECIDIDYDYLFFYILEDYINMVKEHYAKECCFMTEKLNEIKYFLESDKINLKEIEMLKTKCLHIYNSFDILNNYLNINVLSVYKILKKKNKKEKLTTSLDLYQKYCNNLHQISKEEQLNEKIKSTYLLVQKKRGDNCEKLDFLNFKIYIKSKIEKIGQYKGTLYILCGILITLIINTIILLYININNINMNVILSVLPVYRLLYVLNFFFLFIFGAFLFMQFYGVNFTYILDLNKIIIDEYYYLINYVILIIFLTTLSLLIFLLDVLFQIHIFSNIVFHVFVLFILLFCTTIFPFNFYKYKETNFVFSSLLRVLLSGLFLVNNVNLLDNIIGDILTSLSKTFSDVQYFLCFLLKNNNIMYPPHYYYFAGLLNLIFRLTWAITIMPINIFENKEINSFLITFFLMFIEVLRRSIWMCFRLENEHVTNASRYRAILWVPRLTKKKKF</sequence>
<comment type="similarity">
    <text evidence="2">Belongs to the SYG1 (TC 2.A.94) family.</text>
</comment>
<feature type="transmembrane region" description="Helical" evidence="6">
    <location>
        <begin position="441"/>
        <end position="464"/>
    </location>
</feature>
<dbReference type="GO" id="GO:0005794">
    <property type="term" value="C:Golgi apparatus"/>
    <property type="evidence" value="ECO:0007669"/>
    <property type="project" value="TreeGrafter"/>
</dbReference>
<evidence type="ECO:0000313" key="10">
    <source>
        <dbReference type="Proteomes" id="UP000030690"/>
    </source>
</evidence>
<keyword evidence="5 6" id="KW-0472">Membrane</keyword>
<evidence type="ECO:0000256" key="5">
    <source>
        <dbReference type="ARBA" id="ARBA00023136"/>
    </source>
</evidence>
<dbReference type="GO" id="GO:0016036">
    <property type="term" value="P:cellular response to phosphate starvation"/>
    <property type="evidence" value="ECO:0007669"/>
    <property type="project" value="TreeGrafter"/>
</dbReference>
<dbReference type="InterPro" id="IPR004331">
    <property type="entry name" value="SPX_dom"/>
</dbReference>
<comment type="subcellular location">
    <subcellularLocation>
        <location evidence="1">Membrane</location>
        <topology evidence="1">Multi-pass membrane protein</topology>
    </subcellularLocation>
</comment>
<proteinExistence type="inferred from homology"/>